<accession>A0A0A8YH35</accession>
<reference evidence="1" key="2">
    <citation type="journal article" date="2015" name="Data Brief">
        <title>Shoot transcriptome of the giant reed, Arundo donax.</title>
        <authorList>
            <person name="Barrero R.A."/>
            <person name="Guerrero F.D."/>
            <person name="Moolhuijzen P."/>
            <person name="Goolsby J.A."/>
            <person name="Tidwell J."/>
            <person name="Bellgard S.E."/>
            <person name="Bellgard M.I."/>
        </authorList>
    </citation>
    <scope>NUCLEOTIDE SEQUENCE</scope>
    <source>
        <tissue evidence="1">Shoot tissue taken approximately 20 cm above the soil surface</tissue>
    </source>
</reference>
<reference evidence="1" key="1">
    <citation type="submission" date="2014-09" db="EMBL/GenBank/DDBJ databases">
        <authorList>
            <person name="Magalhaes I.L.F."/>
            <person name="Oliveira U."/>
            <person name="Santos F.R."/>
            <person name="Vidigal T.H.D.A."/>
            <person name="Brescovit A.D."/>
            <person name="Santos A.J."/>
        </authorList>
    </citation>
    <scope>NUCLEOTIDE SEQUENCE</scope>
    <source>
        <tissue evidence="1">Shoot tissue taken approximately 20 cm above the soil surface</tissue>
    </source>
</reference>
<dbReference type="EMBL" id="GBRH01272679">
    <property type="protein sequence ID" value="JAD25216.1"/>
    <property type="molecule type" value="Transcribed_RNA"/>
</dbReference>
<dbReference type="AlphaFoldDB" id="A0A0A8YH35"/>
<protein>
    <submittedName>
        <fullName evidence="1">Uncharacterized protein</fullName>
    </submittedName>
</protein>
<evidence type="ECO:0000313" key="1">
    <source>
        <dbReference type="EMBL" id="JAD25216.1"/>
    </source>
</evidence>
<sequence length="36" mass="3723">MASPSHALVSLVLVSSSDRLDLPAPFAIGGDDSRLQ</sequence>
<proteinExistence type="predicted"/>
<organism evidence="1">
    <name type="scientific">Arundo donax</name>
    <name type="common">Giant reed</name>
    <name type="synonym">Donax arundinaceus</name>
    <dbReference type="NCBI Taxonomy" id="35708"/>
    <lineage>
        <taxon>Eukaryota</taxon>
        <taxon>Viridiplantae</taxon>
        <taxon>Streptophyta</taxon>
        <taxon>Embryophyta</taxon>
        <taxon>Tracheophyta</taxon>
        <taxon>Spermatophyta</taxon>
        <taxon>Magnoliopsida</taxon>
        <taxon>Liliopsida</taxon>
        <taxon>Poales</taxon>
        <taxon>Poaceae</taxon>
        <taxon>PACMAD clade</taxon>
        <taxon>Arundinoideae</taxon>
        <taxon>Arundineae</taxon>
        <taxon>Arundo</taxon>
    </lineage>
</organism>
<name>A0A0A8YH35_ARUDO</name>